<evidence type="ECO:0000259" key="6">
    <source>
        <dbReference type="PROSITE" id="PS51898"/>
    </source>
</evidence>
<evidence type="ECO:0000256" key="2">
    <source>
        <dbReference type="ARBA" id="ARBA00022908"/>
    </source>
</evidence>
<accession>A0A0F5JK04</accession>
<comment type="similarity">
    <text evidence="1">Belongs to the 'phage' integrase family.</text>
</comment>
<dbReference type="PROSITE" id="PS51900">
    <property type="entry name" value="CB"/>
    <property type="match status" value="1"/>
</dbReference>
<dbReference type="GO" id="GO:0003677">
    <property type="term" value="F:DNA binding"/>
    <property type="evidence" value="ECO:0007669"/>
    <property type="project" value="UniProtKB-UniRule"/>
</dbReference>
<dbReference type="SUPFAM" id="SSF56349">
    <property type="entry name" value="DNA breaking-rejoining enzymes"/>
    <property type="match status" value="1"/>
</dbReference>
<dbReference type="InterPro" id="IPR050090">
    <property type="entry name" value="Tyrosine_recombinase_XerCD"/>
</dbReference>
<reference evidence="8 9" key="1">
    <citation type="submission" date="2013-04" db="EMBL/GenBank/DDBJ databases">
        <title>The Genome Sequence of Parabacteroides gordonii DSM 23371.</title>
        <authorList>
            <consortium name="The Broad Institute Genomics Platform"/>
            <person name="Earl A."/>
            <person name="Ward D."/>
            <person name="Feldgarden M."/>
            <person name="Gevers D."/>
            <person name="Martens E."/>
            <person name="Sakamoto M."/>
            <person name="Benno Y."/>
            <person name="Suzuki N."/>
            <person name="Matsunaga N."/>
            <person name="Koshihara K."/>
            <person name="Seki M."/>
            <person name="Komiya H."/>
            <person name="Walker B."/>
            <person name="Young S."/>
            <person name="Zeng Q."/>
            <person name="Gargeya S."/>
            <person name="Fitzgerald M."/>
            <person name="Haas B."/>
            <person name="Abouelleil A."/>
            <person name="Allen A.W."/>
            <person name="Alvarado L."/>
            <person name="Arachchi H.M."/>
            <person name="Berlin A.M."/>
            <person name="Chapman S.B."/>
            <person name="Gainer-Dewar J."/>
            <person name="Goldberg J."/>
            <person name="Griggs A."/>
            <person name="Gujja S."/>
            <person name="Hansen M."/>
            <person name="Howarth C."/>
            <person name="Imamovic A."/>
            <person name="Ireland A."/>
            <person name="Larimer J."/>
            <person name="McCowan C."/>
            <person name="Murphy C."/>
            <person name="Pearson M."/>
            <person name="Poon T.W."/>
            <person name="Priest M."/>
            <person name="Roberts A."/>
            <person name="Saif S."/>
            <person name="Shea T."/>
            <person name="Sisk P."/>
            <person name="Sykes S."/>
            <person name="Wortman J."/>
            <person name="Nusbaum C."/>
            <person name="Birren B."/>
        </authorList>
    </citation>
    <scope>NUCLEOTIDE SEQUENCE [LARGE SCALE GENOMIC DNA]</scope>
    <source>
        <strain evidence="8 9">MS-1</strain>
    </source>
</reference>
<dbReference type="Gene3D" id="1.10.443.10">
    <property type="entry name" value="Intergrase catalytic core"/>
    <property type="match status" value="1"/>
</dbReference>
<comment type="caution">
    <text evidence="8">The sequence shown here is derived from an EMBL/GenBank/DDBJ whole genome shotgun (WGS) entry which is preliminary data.</text>
</comment>
<dbReference type="Pfam" id="PF13102">
    <property type="entry name" value="Phage_int_SAM_5"/>
    <property type="match status" value="1"/>
</dbReference>
<protein>
    <recommendedName>
        <fullName evidence="10">Core-binding (CB) domain-containing protein</fullName>
    </recommendedName>
</protein>
<dbReference type="Gene3D" id="1.10.150.130">
    <property type="match status" value="1"/>
</dbReference>
<dbReference type="InterPro" id="IPR010998">
    <property type="entry name" value="Integrase_recombinase_N"/>
</dbReference>
<dbReference type="CDD" id="cd01185">
    <property type="entry name" value="INTN1_C_like"/>
    <property type="match status" value="1"/>
</dbReference>
<dbReference type="PROSITE" id="PS51898">
    <property type="entry name" value="TYR_RECOMBINASE"/>
    <property type="match status" value="1"/>
</dbReference>
<dbReference type="RefSeq" id="WP_028730033.1">
    <property type="nucleotide sequence ID" value="NZ_KE386765.1"/>
</dbReference>
<dbReference type="InterPro" id="IPR011010">
    <property type="entry name" value="DNA_brk_join_enz"/>
</dbReference>
<proteinExistence type="inferred from homology"/>
<feature type="domain" description="Tyr recombinase" evidence="6">
    <location>
        <begin position="111"/>
        <end position="296"/>
    </location>
</feature>
<gene>
    <name evidence="8" type="ORF">HMPREF1536_01833</name>
</gene>
<dbReference type="InterPro" id="IPR044068">
    <property type="entry name" value="CB"/>
</dbReference>
<dbReference type="PATRIC" id="fig|1203610.3.peg.1883"/>
<evidence type="ECO:0000313" key="9">
    <source>
        <dbReference type="Proteomes" id="UP000033035"/>
    </source>
</evidence>
<keyword evidence="3 5" id="KW-0238">DNA-binding</keyword>
<feature type="domain" description="Core-binding (CB)" evidence="7">
    <location>
        <begin position="4"/>
        <end position="88"/>
    </location>
</feature>
<dbReference type="GO" id="GO:0006310">
    <property type="term" value="P:DNA recombination"/>
    <property type="evidence" value="ECO:0007669"/>
    <property type="project" value="UniProtKB-KW"/>
</dbReference>
<dbReference type="GO" id="GO:0015074">
    <property type="term" value="P:DNA integration"/>
    <property type="evidence" value="ECO:0007669"/>
    <property type="project" value="UniProtKB-KW"/>
</dbReference>
<dbReference type="PANTHER" id="PTHR30349">
    <property type="entry name" value="PHAGE INTEGRASE-RELATED"/>
    <property type="match status" value="1"/>
</dbReference>
<evidence type="ECO:0008006" key="10">
    <source>
        <dbReference type="Google" id="ProtNLM"/>
    </source>
</evidence>
<keyword evidence="2" id="KW-0229">DNA integration</keyword>
<keyword evidence="4" id="KW-0233">DNA recombination</keyword>
<dbReference type="STRING" id="1203610.HMPREF1536_01833"/>
<organism evidence="8 9">
    <name type="scientific">Parabacteroides gordonii MS-1 = DSM 23371</name>
    <dbReference type="NCBI Taxonomy" id="1203610"/>
    <lineage>
        <taxon>Bacteria</taxon>
        <taxon>Pseudomonadati</taxon>
        <taxon>Bacteroidota</taxon>
        <taxon>Bacteroidia</taxon>
        <taxon>Bacteroidales</taxon>
        <taxon>Tannerellaceae</taxon>
        <taxon>Parabacteroides</taxon>
    </lineage>
</organism>
<dbReference type="PANTHER" id="PTHR30349:SF64">
    <property type="entry name" value="PROPHAGE INTEGRASE INTD-RELATED"/>
    <property type="match status" value="1"/>
</dbReference>
<dbReference type="InterPro" id="IPR025269">
    <property type="entry name" value="SAM-like_dom"/>
</dbReference>
<dbReference type="HOGENOM" id="CLU_033139_0_0_10"/>
<dbReference type="Proteomes" id="UP000033035">
    <property type="component" value="Unassembled WGS sequence"/>
</dbReference>
<evidence type="ECO:0000259" key="7">
    <source>
        <dbReference type="PROSITE" id="PS51900"/>
    </source>
</evidence>
<dbReference type="InterPro" id="IPR002104">
    <property type="entry name" value="Integrase_catalytic"/>
</dbReference>
<keyword evidence="9" id="KW-1185">Reference proteome</keyword>
<sequence>MTTTTFFTYTDTLVKRKRKAGKHATADLYRASSNWFLRFCGNAELSFADITPGMIDRFLYWLQAGGHLKTNSINSYLSNLRAICNTAVREGVAPVGRLSPFAHLILRAEETAKRALRIETLEEIARLDVSGDPGLQQAKDFGLFSFLACGMPFVDLAHLTRENIVDGELVYNRCKTGTLIHIHITPGMQRLLDKYASPASRYLFPVLPETGDSEQLYEAYKRALHRYNGYLTEIGEQLSIPIHLTSYVFRHTWATEALRNGTPVALIGQMLGHTSERTTRHYLAKLDQSMLDAANKIITKGLDGLVGMRA</sequence>
<evidence type="ECO:0000256" key="3">
    <source>
        <dbReference type="ARBA" id="ARBA00023125"/>
    </source>
</evidence>
<dbReference type="AlphaFoldDB" id="A0A0F5JK04"/>
<name>A0A0F5JK04_9BACT</name>
<dbReference type="InterPro" id="IPR013762">
    <property type="entry name" value="Integrase-like_cat_sf"/>
</dbReference>
<evidence type="ECO:0000313" key="8">
    <source>
        <dbReference type="EMBL" id="KKB58024.1"/>
    </source>
</evidence>
<evidence type="ECO:0000256" key="1">
    <source>
        <dbReference type="ARBA" id="ARBA00008857"/>
    </source>
</evidence>
<dbReference type="EMBL" id="AQHW01000011">
    <property type="protein sequence ID" value="KKB58024.1"/>
    <property type="molecule type" value="Genomic_DNA"/>
</dbReference>
<dbReference type="Pfam" id="PF00589">
    <property type="entry name" value="Phage_integrase"/>
    <property type="match status" value="1"/>
</dbReference>
<evidence type="ECO:0000256" key="5">
    <source>
        <dbReference type="PROSITE-ProRule" id="PRU01248"/>
    </source>
</evidence>
<evidence type="ECO:0000256" key="4">
    <source>
        <dbReference type="ARBA" id="ARBA00023172"/>
    </source>
</evidence>